<dbReference type="RefSeq" id="XP_007672487.1">
    <property type="nucleotide sequence ID" value="XM_007674297.1"/>
</dbReference>
<dbReference type="OrthoDB" id="41532at2759"/>
<dbReference type="HOGENOM" id="CLU_1094093_0_0_1"/>
<keyword evidence="5" id="KW-1185">Reference proteome</keyword>
<dbReference type="Proteomes" id="UP000011761">
    <property type="component" value="Unassembled WGS sequence"/>
</dbReference>
<name>M2M2G2_BAUPA</name>
<dbReference type="SUPFAM" id="SSF55729">
    <property type="entry name" value="Acyl-CoA N-acyltransferases (Nat)"/>
    <property type="match status" value="1"/>
</dbReference>
<dbReference type="AlphaFoldDB" id="M2M2G2"/>
<sequence>MTSGVQIRKLPKLLPADTSDAKWLETATKCRALRLHALKSSPEAFASSYEVESQRGLEATFERLGNPKAVHFLAVRIHDSGQNGAGGADNWLPSHIDELVGTLILLGPLEEDASSGLTARSSPFAKATAPVKSSEPAHQPALHSLDRLRISHYHLNGTFVHETCRGAGLGLRLIEAALSEAADRTRSAGWQTYKCSVLVNQENDAARRLYEKAGFAIAGSETYSQQRRTVAGEPQKVERVALSMELTRDLETKE</sequence>
<evidence type="ECO:0000256" key="1">
    <source>
        <dbReference type="ARBA" id="ARBA00022679"/>
    </source>
</evidence>
<dbReference type="Pfam" id="PF13508">
    <property type="entry name" value="Acetyltransf_7"/>
    <property type="match status" value="1"/>
</dbReference>
<dbReference type="KEGG" id="bcom:BAUCODRAFT_118999"/>
<evidence type="ECO:0000313" key="4">
    <source>
        <dbReference type="EMBL" id="EMD01303.1"/>
    </source>
</evidence>
<keyword evidence="2" id="KW-0012">Acyltransferase</keyword>
<evidence type="ECO:0000256" key="2">
    <source>
        <dbReference type="ARBA" id="ARBA00023315"/>
    </source>
</evidence>
<dbReference type="EMBL" id="KB445550">
    <property type="protein sequence ID" value="EMD01303.1"/>
    <property type="molecule type" value="Genomic_DNA"/>
</dbReference>
<gene>
    <name evidence="4" type="ORF">BAUCODRAFT_118999</name>
</gene>
<dbReference type="eggNOG" id="ENOG502RKTF">
    <property type="taxonomic scope" value="Eukaryota"/>
</dbReference>
<proteinExistence type="predicted"/>
<reference evidence="4 5" key="1">
    <citation type="journal article" date="2012" name="PLoS Pathog.">
        <title>Diverse lifestyles and strategies of plant pathogenesis encoded in the genomes of eighteen Dothideomycetes fungi.</title>
        <authorList>
            <person name="Ohm R.A."/>
            <person name="Feau N."/>
            <person name="Henrissat B."/>
            <person name="Schoch C.L."/>
            <person name="Horwitz B.A."/>
            <person name="Barry K.W."/>
            <person name="Condon B.J."/>
            <person name="Copeland A.C."/>
            <person name="Dhillon B."/>
            <person name="Glaser F."/>
            <person name="Hesse C.N."/>
            <person name="Kosti I."/>
            <person name="LaButti K."/>
            <person name="Lindquist E.A."/>
            <person name="Lucas S."/>
            <person name="Salamov A.A."/>
            <person name="Bradshaw R.E."/>
            <person name="Ciuffetti L."/>
            <person name="Hamelin R.C."/>
            <person name="Kema G.H.J."/>
            <person name="Lawrence C."/>
            <person name="Scott J.A."/>
            <person name="Spatafora J.W."/>
            <person name="Turgeon B.G."/>
            <person name="de Wit P.J.G.M."/>
            <person name="Zhong S."/>
            <person name="Goodwin S.B."/>
            <person name="Grigoriev I.V."/>
        </authorList>
    </citation>
    <scope>NUCLEOTIDE SEQUENCE [LARGE SCALE GENOMIC DNA]</scope>
    <source>
        <strain evidence="4 5">UAMH 10762</strain>
    </source>
</reference>
<dbReference type="InterPro" id="IPR050680">
    <property type="entry name" value="YpeA/RimI_acetyltransf"/>
</dbReference>
<dbReference type="GO" id="GO:0016747">
    <property type="term" value="F:acyltransferase activity, transferring groups other than amino-acyl groups"/>
    <property type="evidence" value="ECO:0007669"/>
    <property type="project" value="InterPro"/>
</dbReference>
<dbReference type="Gene3D" id="3.40.630.30">
    <property type="match status" value="1"/>
</dbReference>
<dbReference type="PROSITE" id="PS51186">
    <property type="entry name" value="GNAT"/>
    <property type="match status" value="1"/>
</dbReference>
<keyword evidence="1" id="KW-0808">Transferase</keyword>
<feature type="domain" description="N-acetyltransferase" evidence="3">
    <location>
        <begin position="75"/>
        <end position="249"/>
    </location>
</feature>
<dbReference type="GeneID" id="19107378"/>
<organism evidence="4 5">
    <name type="scientific">Baudoinia panamericana (strain UAMH 10762)</name>
    <name type="common">Angels' share fungus</name>
    <name type="synonym">Baudoinia compniacensis (strain UAMH 10762)</name>
    <dbReference type="NCBI Taxonomy" id="717646"/>
    <lineage>
        <taxon>Eukaryota</taxon>
        <taxon>Fungi</taxon>
        <taxon>Dikarya</taxon>
        <taxon>Ascomycota</taxon>
        <taxon>Pezizomycotina</taxon>
        <taxon>Dothideomycetes</taxon>
        <taxon>Dothideomycetidae</taxon>
        <taxon>Mycosphaerellales</taxon>
        <taxon>Teratosphaeriaceae</taxon>
        <taxon>Baudoinia</taxon>
    </lineage>
</organism>
<dbReference type="InterPro" id="IPR000182">
    <property type="entry name" value="GNAT_dom"/>
</dbReference>
<evidence type="ECO:0000313" key="5">
    <source>
        <dbReference type="Proteomes" id="UP000011761"/>
    </source>
</evidence>
<dbReference type="PANTHER" id="PTHR43420">
    <property type="entry name" value="ACETYLTRANSFERASE"/>
    <property type="match status" value="1"/>
</dbReference>
<protein>
    <recommendedName>
        <fullName evidence="3">N-acetyltransferase domain-containing protein</fullName>
    </recommendedName>
</protein>
<accession>M2M2G2</accession>
<evidence type="ECO:0000259" key="3">
    <source>
        <dbReference type="PROSITE" id="PS51186"/>
    </source>
</evidence>
<dbReference type="InterPro" id="IPR016181">
    <property type="entry name" value="Acyl_CoA_acyltransferase"/>
</dbReference>
<dbReference type="CDD" id="cd04301">
    <property type="entry name" value="NAT_SF"/>
    <property type="match status" value="1"/>
</dbReference>